<accession>Q2PY48</accession>
<evidence type="ECO:0000313" key="1">
    <source>
        <dbReference type="EMBL" id="ABC25379.1"/>
    </source>
</evidence>
<dbReference type="EMBL" id="DQ295240">
    <property type="protein sequence ID" value="ABC25379.1"/>
    <property type="molecule type" value="Genomic_DNA"/>
</dbReference>
<sequence>MPSAKFTSVYLRSMKRTLLTIILAYTSLPALHAQVTMEFGYFHTFHMQPPAELHDWIEVPSSWQSGTQFPGDSEHSHRFRDTTWLYHFNQSHPLFNVQVPLWQGDKAKWVLHEAMMINSWGELSFMLGGEWSYKHNDRLASAIQLGFLTGYGMLNELEGASIKPIMGGDVIFGPNYTLTYTLGDHWRTRLYLNHALIGLGLHYQITLPGV</sequence>
<reference evidence="1" key="1">
    <citation type="journal article" date="2006" name="Appl. Environ. Microbiol.">
        <title>Comparative genomics of DNA fragments from six Antarctic marine planktonic bacteria.</title>
        <authorList>
            <person name="Grzymski J.J."/>
            <person name="Carter B.J."/>
            <person name="DeLong E.F."/>
            <person name="Feldman R.A."/>
            <person name="Ghadiri A."/>
            <person name="Murray A.E."/>
        </authorList>
    </citation>
    <scope>NUCLEOTIDE SEQUENCE</scope>
</reference>
<proteinExistence type="predicted"/>
<dbReference type="AlphaFoldDB" id="Q2PY48"/>
<name>Q2PY48_9BACT</name>
<protein>
    <submittedName>
        <fullName evidence="1">Uncharacterized protein</fullName>
    </submittedName>
</protein>
<organism evidence="1">
    <name type="scientific">uncultured marine bacterium Ant29B7</name>
    <dbReference type="NCBI Taxonomy" id="360426"/>
    <lineage>
        <taxon>Bacteria</taxon>
        <taxon>environmental samples</taxon>
    </lineage>
</organism>